<accession>A0A5C6BMD8</accession>
<evidence type="ECO:0000256" key="1">
    <source>
        <dbReference type="SAM" id="MobiDB-lite"/>
    </source>
</evidence>
<reference evidence="2 3" key="1">
    <citation type="submission" date="2019-02" db="EMBL/GenBank/DDBJ databases">
        <title>Deep-cultivation of Planctomycetes and their phenomic and genomic characterization uncovers novel biology.</title>
        <authorList>
            <person name="Wiegand S."/>
            <person name="Jogler M."/>
            <person name="Boedeker C."/>
            <person name="Pinto D."/>
            <person name="Vollmers J."/>
            <person name="Rivas-Marin E."/>
            <person name="Kohn T."/>
            <person name="Peeters S.H."/>
            <person name="Heuer A."/>
            <person name="Rast P."/>
            <person name="Oberbeckmann S."/>
            <person name="Bunk B."/>
            <person name="Jeske O."/>
            <person name="Meyerdierks A."/>
            <person name="Storesund J.E."/>
            <person name="Kallscheuer N."/>
            <person name="Luecker S."/>
            <person name="Lage O.M."/>
            <person name="Pohl T."/>
            <person name="Merkel B.J."/>
            <person name="Hornburger P."/>
            <person name="Mueller R.-W."/>
            <person name="Bruemmer F."/>
            <person name="Labrenz M."/>
            <person name="Spormann A.M."/>
            <person name="Op Den Camp H."/>
            <person name="Overmann J."/>
            <person name="Amann R."/>
            <person name="Jetten M.S.M."/>
            <person name="Mascher T."/>
            <person name="Medema M.H."/>
            <person name="Devos D.P."/>
            <person name="Kaster A.-K."/>
            <person name="Ovreas L."/>
            <person name="Rohde M."/>
            <person name="Galperin M.Y."/>
            <person name="Jogler C."/>
        </authorList>
    </citation>
    <scope>NUCLEOTIDE SEQUENCE [LARGE SCALE GENOMIC DNA]</scope>
    <source>
        <strain evidence="2 3">CA54</strain>
    </source>
</reference>
<protein>
    <submittedName>
        <fullName evidence="2">Uncharacterized protein</fullName>
    </submittedName>
</protein>
<dbReference type="EMBL" id="SJPP01000001">
    <property type="protein sequence ID" value="TWU12877.1"/>
    <property type="molecule type" value="Genomic_DNA"/>
</dbReference>
<dbReference type="Proteomes" id="UP000320735">
    <property type="component" value="Unassembled WGS sequence"/>
</dbReference>
<evidence type="ECO:0000313" key="3">
    <source>
        <dbReference type="Proteomes" id="UP000320735"/>
    </source>
</evidence>
<gene>
    <name evidence="2" type="ORF">CA54_17030</name>
</gene>
<feature type="region of interest" description="Disordered" evidence="1">
    <location>
        <begin position="157"/>
        <end position="178"/>
    </location>
</feature>
<organism evidence="2 3">
    <name type="scientific">Symmachiella macrocystis</name>
    <dbReference type="NCBI Taxonomy" id="2527985"/>
    <lineage>
        <taxon>Bacteria</taxon>
        <taxon>Pseudomonadati</taxon>
        <taxon>Planctomycetota</taxon>
        <taxon>Planctomycetia</taxon>
        <taxon>Planctomycetales</taxon>
        <taxon>Planctomycetaceae</taxon>
        <taxon>Symmachiella</taxon>
    </lineage>
</organism>
<name>A0A5C6BMD8_9PLAN</name>
<comment type="caution">
    <text evidence="2">The sequence shown here is derived from an EMBL/GenBank/DDBJ whole genome shotgun (WGS) entry which is preliminary data.</text>
</comment>
<dbReference type="AlphaFoldDB" id="A0A5C6BMD8"/>
<evidence type="ECO:0000313" key="2">
    <source>
        <dbReference type="EMBL" id="TWU12877.1"/>
    </source>
</evidence>
<dbReference type="RefSeq" id="WP_146370293.1">
    <property type="nucleotide sequence ID" value="NZ_SJPP01000001.1"/>
</dbReference>
<keyword evidence="3" id="KW-1185">Reference proteome</keyword>
<proteinExistence type="predicted"/>
<sequence length="178" mass="19372">MARVTYAQKRALETRMVNDRAQLLENCWTLKKTAEHYSAEMEVEFATSTIRDVLESLGMWEVKRKLPAANPTDVLDVQAELVELSNRIENIAICEAVDARSVAEIESTLHSLGGQVSAAVSRVGGFERRLAGVVADVVRLERRVDVIEEGCGDGGRKTDGVRAEVGGGSGAKFEELPA</sequence>